<feature type="transmembrane region" description="Helical" evidence="7">
    <location>
        <begin position="205"/>
        <end position="225"/>
    </location>
</feature>
<dbReference type="SUPFAM" id="SSF144091">
    <property type="entry name" value="Rhomboid-like"/>
    <property type="match status" value="1"/>
</dbReference>
<gene>
    <name evidence="9" type="ORF">OHC33_001340</name>
</gene>
<dbReference type="Gene3D" id="1.20.1540.10">
    <property type="entry name" value="Rhomboid-like"/>
    <property type="match status" value="1"/>
</dbReference>
<feature type="transmembrane region" description="Helical" evidence="7">
    <location>
        <begin position="86"/>
        <end position="112"/>
    </location>
</feature>
<evidence type="ECO:0000256" key="4">
    <source>
        <dbReference type="ARBA" id="ARBA00022801"/>
    </source>
</evidence>
<reference evidence="9 10" key="1">
    <citation type="submission" date="2022-12" db="EMBL/GenBank/DDBJ databases">
        <title>Genomic features and morphological characterization of a novel Knufia sp. strain isolated from spacecraft assembly facility.</title>
        <authorList>
            <person name="Teixeira M."/>
            <person name="Chander A.M."/>
            <person name="Stajich J.E."/>
            <person name="Venkateswaran K."/>
        </authorList>
    </citation>
    <scope>NUCLEOTIDE SEQUENCE [LARGE SCALE GENOMIC DNA]</scope>
    <source>
        <strain evidence="9 10">FJI-L2-BK-P2</strain>
    </source>
</reference>
<feature type="transmembrane region" description="Helical" evidence="7">
    <location>
        <begin position="12"/>
        <end position="34"/>
    </location>
</feature>
<feature type="transmembrane region" description="Helical" evidence="7">
    <location>
        <begin position="175"/>
        <end position="193"/>
    </location>
</feature>
<accession>A0AAN8EPF7</accession>
<keyword evidence="5 7" id="KW-1133">Transmembrane helix</keyword>
<dbReference type="EMBL" id="JAKLMC020000002">
    <property type="protein sequence ID" value="KAK5958150.1"/>
    <property type="molecule type" value="Genomic_DNA"/>
</dbReference>
<comment type="similarity">
    <text evidence="2">Belongs to the peptidase S54 family.</text>
</comment>
<evidence type="ECO:0000313" key="9">
    <source>
        <dbReference type="EMBL" id="KAK5958150.1"/>
    </source>
</evidence>
<keyword evidence="3 7" id="KW-0812">Transmembrane</keyword>
<comment type="caution">
    <text evidence="9">The sequence shown here is derived from an EMBL/GenBank/DDBJ whole genome shotgun (WGS) entry which is preliminary data.</text>
</comment>
<feature type="domain" description="Peptidase S54 rhomboid" evidence="8">
    <location>
        <begin position="86"/>
        <end position="227"/>
    </location>
</feature>
<evidence type="ECO:0000256" key="5">
    <source>
        <dbReference type="ARBA" id="ARBA00022989"/>
    </source>
</evidence>
<dbReference type="Proteomes" id="UP001316803">
    <property type="component" value="Unassembled WGS sequence"/>
</dbReference>
<feature type="transmembrane region" description="Helical" evidence="7">
    <location>
        <begin position="147"/>
        <end position="168"/>
    </location>
</feature>
<feature type="transmembrane region" description="Helical" evidence="7">
    <location>
        <begin position="124"/>
        <end position="141"/>
    </location>
</feature>
<name>A0AAN8EPF7_9EURO</name>
<evidence type="ECO:0000256" key="3">
    <source>
        <dbReference type="ARBA" id="ARBA00022692"/>
    </source>
</evidence>
<comment type="subcellular location">
    <subcellularLocation>
        <location evidence="1">Membrane</location>
        <topology evidence="1">Multi-pass membrane protein</topology>
    </subcellularLocation>
</comment>
<evidence type="ECO:0000256" key="7">
    <source>
        <dbReference type="SAM" id="Phobius"/>
    </source>
</evidence>
<evidence type="ECO:0000256" key="2">
    <source>
        <dbReference type="ARBA" id="ARBA00009045"/>
    </source>
</evidence>
<dbReference type="GO" id="GO:0004252">
    <property type="term" value="F:serine-type endopeptidase activity"/>
    <property type="evidence" value="ECO:0007669"/>
    <property type="project" value="InterPro"/>
</dbReference>
<evidence type="ECO:0000259" key="8">
    <source>
        <dbReference type="Pfam" id="PF01694"/>
    </source>
</evidence>
<keyword evidence="6 7" id="KW-0472">Membrane</keyword>
<dbReference type="InterPro" id="IPR050925">
    <property type="entry name" value="Rhomboid_protease_S54"/>
</dbReference>
<dbReference type="PANTHER" id="PTHR43731">
    <property type="entry name" value="RHOMBOID PROTEASE"/>
    <property type="match status" value="1"/>
</dbReference>
<proteinExistence type="inferred from homology"/>
<evidence type="ECO:0000256" key="1">
    <source>
        <dbReference type="ARBA" id="ARBA00004141"/>
    </source>
</evidence>
<sequence length="241" mass="26436">MNQNTLLRTYRANRILTNTCIGTAVGVFGTWSYARRGLVYDTTNNAIKPLKEAGLLPKAVSLPNPTRLHDLMQDYFILDSSRPNNYASWIGSAFSHTGLGHIVFNMITWSSFAPMLYLLPTRHYAGLIFGSAIASSATYLYDKRGTQAKGLGASGIVSGIMASVTMFMPTARARVWGILPMPLWALTGSFFLLDAYFMQADMRTGIGHSAHVGGGVFGVLYYAVFLRKYRAHLARGLSGFV</sequence>
<evidence type="ECO:0000256" key="6">
    <source>
        <dbReference type="ARBA" id="ARBA00023136"/>
    </source>
</evidence>
<keyword evidence="4" id="KW-0378">Hydrolase</keyword>
<organism evidence="9 10">
    <name type="scientific">Knufia fluminis</name>
    <dbReference type="NCBI Taxonomy" id="191047"/>
    <lineage>
        <taxon>Eukaryota</taxon>
        <taxon>Fungi</taxon>
        <taxon>Dikarya</taxon>
        <taxon>Ascomycota</taxon>
        <taxon>Pezizomycotina</taxon>
        <taxon>Eurotiomycetes</taxon>
        <taxon>Chaetothyriomycetidae</taxon>
        <taxon>Chaetothyriales</taxon>
        <taxon>Trichomeriaceae</taxon>
        <taxon>Knufia</taxon>
    </lineage>
</organism>
<protein>
    <recommendedName>
        <fullName evidence="8">Peptidase S54 rhomboid domain-containing protein</fullName>
    </recommendedName>
</protein>
<keyword evidence="10" id="KW-1185">Reference proteome</keyword>
<dbReference type="GO" id="GO:0016020">
    <property type="term" value="C:membrane"/>
    <property type="evidence" value="ECO:0007669"/>
    <property type="project" value="UniProtKB-SubCell"/>
</dbReference>
<dbReference type="InterPro" id="IPR035952">
    <property type="entry name" value="Rhomboid-like_sf"/>
</dbReference>
<dbReference type="InterPro" id="IPR022764">
    <property type="entry name" value="Peptidase_S54_rhomboid_dom"/>
</dbReference>
<dbReference type="PANTHER" id="PTHR43731:SF14">
    <property type="entry name" value="PRESENILIN-ASSOCIATED RHOMBOID-LIKE PROTEIN, MITOCHONDRIAL"/>
    <property type="match status" value="1"/>
</dbReference>
<dbReference type="Pfam" id="PF01694">
    <property type="entry name" value="Rhomboid"/>
    <property type="match status" value="1"/>
</dbReference>
<evidence type="ECO:0000313" key="10">
    <source>
        <dbReference type="Proteomes" id="UP001316803"/>
    </source>
</evidence>
<dbReference type="AlphaFoldDB" id="A0AAN8EPF7"/>